<proteinExistence type="predicted"/>
<keyword evidence="3" id="KW-1185">Reference proteome</keyword>
<dbReference type="EMBL" id="CP035492">
    <property type="protein sequence ID" value="QAY66946.1"/>
    <property type="molecule type" value="Genomic_DNA"/>
</dbReference>
<gene>
    <name evidence="2" type="ORF">ET464_11615</name>
</gene>
<dbReference type="RefSeq" id="WP_129441054.1">
    <property type="nucleotide sequence ID" value="NZ_CP035492.1"/>
</dbReference>
<reference evidence="2 3" key="1">
    <citation type="submission" date="2019-01" db="EMBL/GenBank/DDBJ databases">
        <title>Genome sequencing of strain FW100M-2.</title>
        <authorList>
            <person name="Heo J."/>
            <person name="Kim S.-J."/>
            <person name="Kim J.-S."/>
            <person name="Hong S.-B."/>
            <person name="Kwon S.-W."/>
        </authorList>
    </citation>
    <scope>NUCLEOTIDE SEQUENCE [LARGE SCALE GENOMIC DNA]</scope>
    <source>
        <strain evidence="2 3">FW100M-2</strain>
    </source>
</reference>
<keyword evidence="1" id="KW-0812">Transmembrane</keyword>
<dbReference type="AlphaFoldDB" id="A0A4P6EW82"/>
<dbReference type="KEGG" id="pprt:ET464_11615"/>
<sequence length="103" mass="11390">MKKMLVGGFLFLVGIIFYLAIHIPAAKYAAELGGWSTPPGKLGTALRDMGGTAPTRYSIFFIVIGFLLLMYGTFENEVNALAVKLYAASRKAVQKWKERQSQE</sequence>
<evidence type="ECO:0000313" key="3">
    <source>
        <dbReference type="Proteomes" id="UP000293568"/>
    </source>
</evidence>
<keyword evidence="1" id="KW-0472">Membrane</keyword>
<feature type="transmembrane region" description="Helical" evidence="1">
    <location>
        <begin position="53"/>
        <end position="74"/>
    </location>
</feature>
<accession>A0A4P6EW82</accession>
<protein>
    <submittedName>
        <fullName evidence="2">Uncharacterized protein</fullName>
    </submittedName>
</protein>
<evidence type="ECO:0000313" key="2">
    <source>
        <dbReference type="EMBL" id="QAY66946.1"/>
    </source>
</evidence>
<organism evidence="2 3">
    <name type="scientific">Paenibacillus protaetiae</name>
    <dbReference type="NCBI Taxonomy" id="2509456"/>
    <lineage>
        <taxon>Bacteria</taxon>
        <taxon>Bacillati</taxon>
        <taxon>Bacillota</taxon>
        <taxon>Bacilli</taxon>
        <taxon>Bacillales</taxon>
        <taxon>Paenibacillaceae</taxon>
        <taxon>Paenibacillus</taxon>
    </lineage>
</organism>
<dbReference type="OrthoDB" id="2662105at2"/>
<name>A0A4P6EW82_9BACL</name>
<evidence type="ECO:0000256" key="1">
    <source>
        <dbReference type="SAM" id="Phobius"/>
    </source>
</evidence>
<keyword evidence="1" id="KW-1133">Transmembrane helix</keyword>
<dbReference type="Proteomes" id="UP000293568">
    <property type="component" value="Chromosome"/>
</dbReference>